<keyword evidence="3" id="KW-0328">Glycosyltransferase</keyword>
<feature type="domain" description="Glycosyltransferase 2-like" evidence="6">
    <location>
        <begin position="36"/>
        <end position="118"/>
    </location>
</feature>
<evidence type="ECO:0000259" key="6">
    <source>
        <dbReference type="Pfam" id="PF00535"/>
    </source>
</evidence>
<dbReference type="InterPro" id="IPR001173">
    <property type="entry name" value="Glyco_trans_2-like"/>
</dbReference>
<proteinExistence type="predicted"/>
<keyword evidence="5" id="KW-0472">Membrane</keyword>
<evidence type="ECO:0000313" key="8">
    <source>
        <dbReference type="Proteomes" id="UP001143362"/>
    </source>
</evidence>
<name>A0ABT3THX5_9GAMM</name>
<evidence type="ECO:0000313" key="7">
    <source>
        <dbReference type="EMBL" id="MCX2981925.1"/>
    </source>
</evidence>
<dbReference type="Proteomes" id="UP001143362">
    <property type="component" value="Unassembled WGS sequence"/>
</dbReference>
<organism evidence="7 8">
    <name type="scientific">Candidatus Litorirhabdus singularis</name>
    <dbReference type="NCBI Taxonomy" id="2518993"/>
    <lineage>
        <taxon>Bacteria</taxon>
        <taxon>Pseudomonadati</taxon>
        <taxon>Pseudomonadota</taxon>
        <taxon>Gammaproteobacteria</taxon>
        <taxon>Cellvibrionales</taxon>
        <taxon>Halieaceae</taxon>
        <taxon>Candidatus Litorirhabdus</taxon>
    </lineage>
</organism>
<sequence length="255" mass="28301">MRLIAQLYTPPNTATAVPPGRAVVAVARWMAEPLLSFVIPVLNESAHLAVSLASLRRDFPAAEIVVVDGGSSDASVELAKPHCDHLLQTKAGRALQMNAGAGAARGRYLAFLHSDTQLTCTASQLNSALATAPLWGFFRVRLDTNDRLLRLVSWCMNQRSRITRVATGDQLLFVEAQLFRQVKGFPAIALMEDVAFSKCLRQQGAPHIIATPVITSPRRWLQHGRWSTIMTMWRLRLAYWLGVDPARLARQYYGR</sequence>
<evidence type="ECO:0000256" key="5">
    <source>
        <dbReference type="ARBA" id="ARBA00023136"/>
    </source>
</evidence>
<dbReference type="InterPro" id="IPR026461">
    <property type="entry name" value="Trfase_2_rSAM/seldom_assoc"/>
</dbReference>
<keyword evidence="4" id="KW-0808">Transferase</keyword>
<comment type="caution">
    <text evidence="7">The sequence shown here is derived from an EMBL/GenBank/DDBJ whole genome shotgun (WGS) entry which is preliminary data.</text>
</comment>
<evidence type="ECO:0000256" key="2">
    <source>
        <dbReference type="ARBA" id="ARBA00022475"/>
    </source>
</evidence>
<dbReference type="PANTHER" id="PTHR43646">
    <property type="entry name" value="GLYCOSYLTRANSFERASE"/>
    <property type="match status" value="1"/>
</dbReference>
<dbReference type="PANTHER" id="PTHR43646:SF2">
    <property type="entry name" value="GLYCOSYLTRANSFERASE 2-LIKE DOMAIN-CONTAINING PROTEIN"/>
    <property type="match status" value="1"/>
</dbReference>
<keyword evidence="2" id="KW-1003">Cell membrane</keyword>
<dbReference type="Pfam" id="PF00535">
    <property type="entry name" value="Glycos_transf_2"/>
    <property type="match status" value="1"/>
</dbReference>
<protein>
    <submittedName>
        <fullName evidence="7">Glycosyltransferase</fullName>
    </submittedName>
</protein>
<gene>
    <name evidence="7" type="ORF">EYC98_13765</name>
</gene>
<evidence type="ECO:0000256" key="4">
    <source>
        <dbReference type="ARBA" id="ARBA00022679"/>
    </source>
</evidence>
<evidence type="ECO:0000256" key="1">
    <source>
        <dbReference type="ARBA" id="ARBA00004236"/>
    </source>
</evidence>
<accession>A0ABT3THX5</accession>
<dbReference type="EMBL" id="SHNN01000002">
    <property type="protein sequence ID" value="MCX2981925.1"/>
    <property type="molecule type" value="Genomic_DNA"/>
</dbReference>
<dbReference type="CDD" id="cd02522">
    <property type="entry name" value="GT_2_like_a"/>
    <property type="match status" value="1"/>
</dbReference>
<dbReference type="SUPFAM" id="SSF53448">
    <property type="entry name" value="Nucleotide-diphospho-sugar transferases"/>
    <property type="match status" value="1"/>
</dbReference>
<evidence type="ECO:0000256" key="3">
    <source>
        <dbReference type="ARBA" id="ARBA00022676"/>
    </source>
</evidence>
<keyword evidence="8" id="KW-1185">Reference proteome</keyword>
<comment type="subcellular location">
    <subcellularLocation>
        <location evidence="1">Cell membrane</location>
    </subcellularLocation>
</comment>
<dbReference type="InterPro" id="IPR029044">
    <property type="entry name" value="Nucleotide-diphossugar_trans"/>
</dbReference>
<dbReference type="NCBIfam" id="TIGR04283">
    <property type="entry name" value="glyco_like_mftF"/>
    <property type="match status" value="1"/>
</dbReference>
<dbReference type="Gene3D" id="3.90.550.10">
    <property type="entry name" value="Spore Coat Polysaccharide Biosynthesis Protein SpsA, Chain A"/>
    <property type="match status" value="1"/>
</dbReference>
<reference evidence="7" key="1">
    <citation type="submission" date="2019-02" db="EMBL/GenBank/DDBJ databases">
        <authorList>
            <person name="Li S.-H."/>
        </authorList>
    </citation>
    <scope>NUCLEOTIDE SEQUENCE</scope>
    <source>
        <strain evidence="7">IMCC14734</strain>
    </source>
</reference>